<dbReference type="Pfam" id="PF00226">
    <property type="entry name" value="DnaJ"/>
    <property type="match status" value="1"/>
</dbReference>
<feature type="domain" description="J" evidence="4">
    <location>
        <begin position="9"/>
        <end position="69"/>
    </location>
</feature>
<organism evidence="5 6">
    <name type="scientific">Nodularia harveyana UHCC-0300</name>
    <dbReference type="NCBI Taxonomy" id="2974287"/>
    <lineage>
        <taxon>Bacteria</taxon>
        <taxon>Bacillati</taxon>
        <taxon>Cyanobacteriota</taxon>
        <taxon>Cyanophyceae</taxon>
        <taxon>Nostocales</taxon>
        <taxon>Nodulariaceae</taxon>
        <taxon>Nodularia</taxon>
    </lineage>
</organism>
<dbReference type="PROSITE" id="PS50005">
    <property type="entry name" value="TPR"/>
    <property type="match status" value="1"/>
</dbReference>
<dbReference type="Proteomes" id="UP001302120">
    <property type="component" value="Unassembled WGS sequence"/>
</dbReference>
<feature type="repeat" description="TPR" evidence="3">
    <location>
        <begin position="92"/>
        <end position="125"/>
    </location>
</feature>
<evidence type="ECO:0000256" key="3">
    <source>
        <dbReference type="PROSITE-ProRule" id="PRU00339"/>
    </source>
</evidence>
<evidence type="ECO:0000256" key="2">
    <source>
        <dbReference type="ARBA" id="ARBA00022803"/>
    </source>
</evidence>
<comment type="caution">
    <text evidence="5">The sequence shown here is derived from an EMBL/GenBank/DDBJ whole genome shotgun (WGS) entry which is preliminary data.</text>
</comment>
<dbReference type="RefSeq" id="WP_323194997.1">
    <property type="nucleotide sequence ID" value="NZ_JAYGHG010000004.1"/>
</dbReference>
<dbReference type="SUPFAM" id="SSF46565">
    <property type="entry name" value="Chaperone J-domain"/>
    <property type="match status" value="1"/>
</dbReference>
<dbReference type="PRINTS" id="PR00625">
    <property type="entry name" value="JDOMAIN"/>
</dbReference>
<dbReference type="SUPFAM" id="SSF48452">
    <property type="entry name" value="TPR-like"/>
    <property type="match status" value="1"/>
</dbReference>
<dbReference type="InterPro" id="IPR036869">
    <property type="entry name" value="J_dom_sf"/>
</dbReference>
<evidence type="ECO:0000313" key="6">
    <source>
        <dbReference type="Proteomes" id="UP001302120"/>
    </source>
</evidence>
<sequence>MRDRLEINDAYKILGLTPGASPEQVKQAYRKLVKIWHPDRFSDPQQKQEAEEKIKDINIAYNKLKSELPHTVTEPENTASNQVNISVKRWDAETFYNWGVENASQGKYEEAIADFTKAIRLNPNYVEAYKYRGFVCDQLGFEYRASSDLNKAESLERGVSYENIYSGARYSRWSRSSRPVFKRKSLLSRWCQQIKRLLRMNRRSH</sequence>
<reference evidence="5 6" key="1">
    <citation type="submission" date="2023-12" db="EMBL/GenBank/DDBJ databases">
        <title>Baltic Sea Cyanobacteria.</title>
        <authorList>
            <person name="Delbaje E."/>
            <person name="Fewer D.P."/>
            <person name="Shishido T.K."/>
        </authorList>
    </citation>
    <scope>NUCLEOTIDE SEQUENCE [LARGE SCALE GENOMIC DNA]</scope>
    <source>
        <strain evidence="5 6">UHCC-0300</strain>
    </source>
</reference>
<dbReference type="PROSITE" id="PS50076">
    <property type="entry name" value="DNAJ_2"/>
    <property type="match status" value="1"/>
</dbReference>
<name>A0ABU5UAG6_9CYAN</name>
<dbReference type="PANTHER" id="PTHR45188:SF2">
    <property type="entry name" value="DNAJ HOMOLOG SUBFAMILY C MEMBER 7"/>
    <property type="match status" value="1"/>
</dbReference>
<evidence type="ECO:0000313" key="5">
    <source>
        <dbReference type="EMBL" id="MEA5580525.1"/>
    </source>
</evidence>
<dbReference type="InterPro" id="IPR001623">
    <property type="entry name" value="DnaJ_domain"/>
</dbReference>
<proteinExistence type="predicted"/>
<evidence type="ECO:0000259" key="4">
    <source>
        <dbReference type="PROSITE" id="PS50076"/>
    </source>
</evidence>
<gene>
    <name evidence="5" type="ORF">VB620_04105</name>
</gene>
<keyword evidence="6" id="KW-1185">Reference proteome</keyword>
<dbReference type="PROSITE" id="PS50293">
    <property type="entry name" value="TPR_REGION"/>
    <property type="match status" value="1"/>
</dbReference>
<dbReference type="Pfam" id="PF00515">
    <property type="entry name" value="TPR_1"/>
    <property type="match status" value="1"/>
</dbReference>
<keyword evidence="1" id="KW-0677">Repeat</keyword>
<dbReference type="InterPro" id="IPR019734">
    <property type="entry name" value="TPR_rpt"/>
</dbReference>
<dbReference type="InterPro" id="IPR011990">
    <property type="entry name" value="TPR-like_helical_dom_sf"/>
</dbReference>
<dbReference type="CDD" id="cd06257">
    <property type="entry name" value="DnaJ"/>
    <property type="match status" value="1"/>
</dbReference>
<accession>A0ABU5UAG6</accession>
<dbReference type="EMBL" id="JAYGHG010000004">
    <property type="protein sequence ID" value="MEA5580525.1"/>
    <property type="molecule type" value="Genomic_DNA"/>
</dbReference>
<dbReference type="Gene3D" id="1.10.287.110">
    <property type="entry name" value="DnaJ domain"/>
    <property type="match status" value="1"/>
</dbReference>
<protein>
    <submittedName>
        <fullName evidence="5">DnaJ domain-containing protein</fullName>
    </submittedName>
</protein>
<dbReference type="Gene3D" id="1.25.40.10">
    <property type="entry name" value="Tetratricopeptide repeat domain"/>
    <property type="match status" value="1"/>
</dbReference>
<dbReference type="SMART" id="SM00271">
    <property type="entry name" value="DnaJ"/>
    <property type="match status" value="1"/>
</dbReference>
<keyword evidence="2 3" id="KW-0802">TPR repeat</keyword>
<evidence type="ECO:0000256" key="1">
    <source>
        <dbReference type="ARBA" id="ARBA00022737"/>
    </source>
</evidence>
<dbReference type="PANTHER" id="PTHR45188">
    <property type="entry name" value="DNAJ PROTEIN P58IPK HOMOLOG"/>
    <property type="match status" value="1"/>
</dbReference>
<dbReference type="SMART" id="SM00028">
    <property type="entry name" value="TPR"/>
    <property type="match status" value="2"/>
</dbReference>